<dbReference type="WBParaSite" id="TREG1_112340.1">
    <property type="protein sequence ID" value="TREG1_112340.1"/>
    <property type="gene ID" value="TREG1_112340"/>
</dbReference>
<name>A0AA85IU08_TRIRE</name>
<dbReference type="AlphaFoldDB" id="A0AA85IU08"/>
<keyword evidence="1" id="KW-1185">Reference proteome</keyword>
<reference evidence="1" key="1">
    <citation type="submission" date="2022-06" db="EMBL/GenBank/DDBJ databases">
        <authorList>
            <person name="Berger JAMES D."/>
            <person name="Berger JAMES D."/>
        </authorList>
    </citation>
    <scope>NUCLEOTIDE SEQUENCE [LARGE SCALE GENOMIC DNA]</scope>
</reference>
<organism evidence="1 2">
    <name type="scientific">Trichobilharzia regenti</name>
    <name type="common">Nasal bird schistosome</name>
    <dbReference type="NCBI Taxonomy" id="157069"/>
    <lineage>
        <taxon>Eukaryota</taxon>
        <taxon>Metazoa</taxon>
        <taxon>Spiralia</taxon>
        <taxon>Lophotrochozoa</taxon>
        <taxon>Platyhelminthes</taxon>
        <taxon>Trematoda</taxon>
        <taxon>Digenea</taxon>
        <taxon>Strigeidida</taxon>
        <taxon>Schistosomatoidea</taxon>
        <taxon>Schistosomatidae</taxon>
        <taxon>Trichobilharzia</taxon>
    </lineage>
</organism>
<reference evidence="2" key="2">
    <citation type="submission" date="2023-11" db="UniProtKB">
        <authorList>
            <consortium name="WormBaseParasite"/>
        </authorList>
    </citation>
    <scope>IDENTIFICATION</scope>
</reference>
<evidence type="ECO:0000313" key="2">
    <source>
        <dbReference type="WBParaSite" id="TREG1_112340.1"/>
    </source>
</evidence>
<evidence type="ECO:0000313" key="1">
    <source>
        <dbReference type="Proteomes" id="UP000050795"/>
    </source>
</evidence>
<sequence>MPTPPVVYLPLQSNCGKRCFEIPTLSKQYGRQYMLLCRLLKVLSVSLYIISEVVSDCEERSVFLMNSSLSISHYPKSYLKCRWCETHLQLHLRTDSSCSQYLLAECYP</sequence>
<accession>A0AA85IU08</accession>
<proteinExistence type="predicted"/>
<dbReference type="Proteomes" id="UP000050795">
    <property type="component" value="Unassembled WGS sequence"/>
</dbReference>
<protein>
    <submittedName>
        <fullName evidence="2">Uncharacterized protein</fullName>
    </submittedName>
</protein>